<gene>
    <name evidence="2" type="ORF">PHNDMPON_00005</name>
</gene>
<keyword evidence="1" id="KW-1133">Transmembrane helix</keyword>
<sequence>MLDVEDNAKRDIAMTIVSPILMYILVFIDDFNPCEKALFITNATPGPIDIVCDKVTIANDNNVEYSMFTYHDIFRGSFSYTYSIGIAAFGNKFINVDMCFSELLAAIE</sequence>
<proteinExistence type="predicted"/>
<evidence type="ECO:0000256" key="1">
    <source>
        <dbReference type="SAM" id="Phobius"/>
    </source>
</evidence>
<evidence type="ECO:0000313" key="2">
    <source>
        <dbReference type="EMBL" id="QSE36656.1"/>
    </source>
</evidence>
<keyword evidence="1" id="KW-0472">Membrane</keyword>
<geneLocation type="plasmid" evidence="2">
    <name>p4</name>
</geneLocation>
<organism evidence="2">
    <name type="scientific">Shigella flexneri 3a</name>
    <dbReference type="NCBI Taxonomy" id="424717"/>
    <lineage>
        <taxon>Bacteria</taxon>
        <taxon>Pseudomonadati</taxon>
        <taxon>Pseudomonadota</taxon>
        <taxon>Gammaproteobacteria</taxon>
        <taxon>Enterobacterales</taxon>
        <taxon>Enterobacteriaceae</taxon>
        <taxon>Shigella</taxon>
    </lineage>
</organism>
<reference evidence="2" key="2">
    <citation type="submission" date="2021-03" db="EMBL/GenBank/DDBJ databases">
        <title>Acquisition and loss of CTX-M plasmids in Shigella species associated with MSM transmission in the UK.</title>
        <authorList>
            <person name="Greig D.R."/>
            <person name="Jenkins C."/>
            <person name="Dallman T.J."/>
            <person name="Cowley L.A."/>
        </authorList>
    </citation>
    <scope>NUCLEOTIDE SEQUENCE</scope>
    <source>
        <strain evidence="2">888048</strain>
        <plasmid evidence="2">p4</plasmid>
    </source>
</reference>
<protein>
    <submittedName>
        <fullName evidence="2">Uncharacterized protein</fullName>
    </submittedName>
</protein>
<accession>A0A896Z9I4</accession>
<dbReference type="EMBL" id="MW396861">
    <property type="protein sequence ID" value="QSE36656.1"/>
    <property type="molecule type" value="Genomic_DNA"/>
</dbReference>
<dbReference type="AlphaFoldDB" id="A0A896Z9I4"/>
<keyword evidence="2" id="KW-0614">Plasmid</keyword>
<feature type="transmembrane region" description="Helical" evidence="1">
    <location>
        <begin position="12"/>
        <end position="28"/>
    </location>
</feature>
<keyword evidence="1" id="KW-0812">Transmembrane</keyword>
<name>A0A896Z9I4_SHIFL</name>
<reference evidence="2" key="1">
    <citation type="submission" date="2020-12" db="EMBL/GenBank/DDBJ databases">
        <authorList>
            <person name="Locke R.K."/>
        </authorList>
    </citation>
    <scope>NUCLEOTIDE SEQUENCE</scope>
    <source>
        <strain evidence="2">888048</strain>
        <plasmid evidence="2">p4</plasmid>
    </source>
</reference>